<keyword evidence="3" id="KW-1185">Reference proteome</keyword>
<organism evidence="2 3">
    <name type="scientific">Linnemannia gamsii</name>
    <dbReference type="NCBI Taxonomy" id="64522"/>
    <lineage>
        <taxon>Eukaryota</taxon>
        <taxon>Fungi</taxon>
        <taxon>Fungi incertae sedis</taxon>
        <taxon>Mucoromycota</taxon>
        <taxon>Mortierellomycotina</taxon>
        <taxon>Mortierellomycetes</taxon>
        <taxon>Mortierellales</taxon>
        <taxon>Mortierellaceae</taxon>
        <taxon>Linnemannia</taxon>
    </lineage>
</organism>
<dbReference type="Proteomes" id="UP000823405">
    <property type="component" value="Unassembled WGS sequence"/>
</dbReference>
<feature type="region of interest" description="Disordered" evidence="1">
    <location>
        <begin position="1"/>
        <end position="26"/>
    </location>
</feature>
<evidence type="ECO:0000313" key="2">
    <source>
        <dbReference type="EMBL" id="KAG0321721.1"/>
    </source>
</evidence>
<reference evidence="2" key="1">
    <citation type="journal article" date="2020" name="Fungal Divers.">
        <title>Resolving the Mortierellaceae phylogeny through synthesis of multi-gene phylogenetics and phylogenomics.</title>
        <authorList>
            <person name="Vandepol N."/>
            <person name="Liber J."/>
            <person name="Desiro A."/>
            <person name="Na H."/>
            <person name="Kennedy M."/>
            <person name="Barry K."/>
            <person name="Grigoriev I.V."/>
            <person name="Miller A.N."/>
            <person name="O'Donnell K."/>
            <person name="Stajich J.E."/>
            <person name="Bonito G."/>
        </authorList>
    </citation>
    <scope>NUCLEOTIDE SEQUENCE</scope>
    <source>
        <strain evidence="2">NVP60</strain>
    </source>
</reference>
<evidence type="ECO:0000256" key="1">
    <source>
        <dbReference type="SAM" id="MobiDB-lite"/>
    </source>
</evidence>
<feature type="region of interest" description="Disordered" evidence="1">
    <location>
        <begin position="195"/>
        <end position="215"/>
    </location>
</feature>
<dbReference type="EMBL" id="JAAAIN010000055">
    <property type="protein sequence ID" value="KAG0321721.1"/>
    <property type="molecule type" value="Genomic_DNA"/>
</dbReference>
<feature type="region of interest" description="Disordered" evidence="1">
    <location>
        <begin position="614"/>
        <end position="637"/>
    </location>
</feature>
<comment type="caution">
    <text evidence="2">The sequence shown here is derived from an EMBL/GenBank/DDBJ whole genome shotgun (WGS) entry which is preliminary data.</text>
</comment>
<evidence type="ECO:0000313" key="3">
    <source>
        <dbReference type="Proteomes" id="UP000823405"/>
    </source>
</evidence>
<proteinExistence type="predicted"/>
<sequence>MSVVLCSPNDTSHLNADPTPKPQPKTTHVLFDDPQQVIFQKIKKHTLGAKGYGRIRVPARYYAPIDRGPNTIAVVKKAVATNDFTALSQELLHFFDSAAGYHRAALYGTTDRLKSALAECLNSHNTDPPMFILQALMVVGNMAKTQGLDYEFVLSVSQFLVDVFCSPPPPPPLGQTTPPADEEFCFLGDDGDGGYGNSGSSDTGPSSGPLFLPDINLQSSTHTADSIDDSSAHNTNLAFRNVITKLASKNKHKKKKAADLVIWNDTDLLDLAEYSSLHGEKPLLLDFADSPIAHTTPHNKAAVQDKAFNIMDSNHDMVFIDLDDIQPSPTAETNRTLKAASTNISTHVHIPPPSPFDSVNFNRHFPEQYAITSEETHNRSIQPHHHQEVLNAILAHKSVLQIFLAIDAFELDPILLTYLFNTSHHDDKLLNENATYGSLVIIQLIDQGYIEEAAFLALRYPIGRSTDIDTKLAAGLVEMYKSDLLHEFVSDNKNLCRSVLHSINRRMTAQIWSWVKEEIIELDQLDHFHAVQCGRENTLAKASKTTRTTSACAISDFGSIDTLIQLAGLVETATRLGVKFELDNTMKTLQSLKLVTDLCTAITLLQQDQLPTLSETSAPSPSECAPSTMFQDASPTRSSEYQLTRPWKFIPVVVRILKNNVALQRLVIWYGIRIVRGLGTITFLASKLGQRAYLNRCLEQVNEQ</sequence>
<dbReference type="OrthoDB" id="2397805at2759"/>
<feature type="compositionally biased region" description="Polar residues" evidence="1">
    <location>
        <begin position="628"/>
        <end position="637"/>
    </location>
</feature>
<protein>
    <submittedName>
        <fullName evidence="2">Uncharacterized protein</fullName>
    </submittedName>
</protein>
<gene>
    <name evidence="2" type="ORF">BGZ97_010548</name>
</gene>
<feature type="compositionally biased region" description="Low complexity" evidence="1">
    <location>
        <begin position="198"/>
        <end position="208"/>
    </location>
</feature>
<dbReference type="AlphaFoldDB" id="A0A9P6RNI6"/>
<name>A0A9P6RNI6_9FUNG</name>
<accession>A0A9P6RNI6</accession>